<keyword evidence="6" id="KW-1185">Reference proteome</keyword>
<dbReference type="Proteomes" id="UP000320735">
    <property type="component" value="Unassembled WGS sequence"/>
</dbReference>
<dbReference type="Pfam" id="PF00326">
    <property type="entry name" value="Peptidase_S9"/>
    <property type="match status" value="1"/>
</dbReference>
<dbReference type="GO" id="GO:0008236">
    <property type="term" value="F:serine-type peptidase activity"/>
    <property type="evidence" value="ECO:0007669"/>
    <property type="project" value="InterPro"/>
</dbReference>
<feature type="transmembrane region" description="Helical" evidence="3">
    <location>
        <begin position="78"/>
        <end position="101"/>
    </location>
</feature>
<feature type="region of interest" description="Disordered" evidence="2">
    <location>
        <begin position="49"/>
        <end position="72"/>
    </location>
</feature>
<dbReference type="OrthoDB" id="290408at2"/>
<dbReference type="PANTHER" id="PTHR22946:SF9">
    <property type="entry name" value="POLYKETIDE TRANSFERASE AF380"/>
    <property type="match status" value="1"/>
</dbReference>
<reference evidence="5 6" key="1">
    <citation type="submission" date="2019-02" db="EMBL/GenBank/DDBJ databases">
        <title>Deep-cultivation of Planctomycetes and their phenomic and genomic characterization uncovers novel biology.</title>
        <authorList>
            <person name="Wiegand S."/>
            <person name="Jogler M."/>
            <person name="Boedeker C."/>
            <person name="Pinto D."/>
            <person name="Vollmers J."/>
            <person name="Rivas-Marin E."/>
            <person name="Kohn T."/>
            <person name="Peeters S.H."/>
            <person name="Heuer A."/>
            <person name="Rast P."/>
            <person name="Oberbeckmann S."/>
            <person name="Bunk B."/>
            <person name="Jeske O."/>
            <person name="Meyerdierks A."/>
            <person name="Storesund J.E."/>
            <person name="Kallscheuer N."/>
            <person name="Luecker S."/>
            <person name="Lage O.M."/>
            <person name="Pohl T."/>
            <person name="Merkel B.J."/>
            <person name="Hornburger P."/>
            <person name="Mueller R.-W."/>
            <person name="Bruemmer F."/>
            <person name="Labrenz M."/>
            <person name="Spormann A.M."/>
            <person name="Op Den Camp H."/>
            <person name="Overmann J."/>
            <person name="Amann R."/>
            <person name="Jetten M.S.M."/>
            <person name="Mascher T."/>
            <person name="Medema M.H."/>
            <person name="Devos D.P."/>
            <person name="Kaster A.-K."/>
            <person name="Ovreas L."/>
            <person name="Rohde M."/>
            <person name="Galperin M.Y."/>
            <person name="Jogler C."/>
        </authorList>
    </citation>
    <scope>NUCLEOTIDE SEQUENCE [LARGE SCALE GENOMIC DNA]</scope>
    <source>
        <strain evidence="5 6">CA54</strain>
    </source>
</reference>
<dbReference type="InterPro" id="IPR001375">
    <property type="entry name" value="Peptidase_S9_cat"/>
</dbReference>
<evidence type="ECO:0000256" key="2">
    <source>
        <dbReference type="SAM" id="MobiDB-lite"/>
    </source>
</evidence>
<dbReference type="RefSeq" id="WP_146373425.1">
    <property type="nucleotide sequence ID" value="NZ_SJPP01000002.1"/>
</dbReference>
<dbReference type="InterPro" id="IPR050261">
    <property type="entry name" value="FrsA_esterase"/>
</dbReference>
<keyword evidence="3" id="KW-0812">Transmembrane</keyword>
<evidence type="ECO:0000256" key="1">
    <source>
        <dbReference type="ARBA" id="ARBA00022801"/>
    </source>
</evidence>
<proteinExistence type="predicted"/>
<accession>A0A5C6BAG6</accession>
<evidence type="ECO:0000313" key="6">
    <source>
        <dbReference type="Proteomes" id="UP000320735"/>
    </source>
</evidence>
<protein>
    <submittedName>
        <fullName evidence="5">Alpha/beta hydrolase family protein</fullName>
    </submittedName>
</protein>
<dbReference type="NCBIfam" id="TIGR02098">
    <property type="entry name" value="MJ0042_CXXC"/>
    <property type="match status" value="1"/>
</dbReference>
<sequence>MAIDITCPDCFQTYRVKDELEGRRVRCQECGAGIDVEVEEDLEELAPLTTKKVRPRKKAAQSRSPKPAAAPMSQSTKILLGSGATAFLIMAVIGGLVFLAWKSDEFGGNEDPYNLAAVTIPDFPDPELKTVGEDSFQIAKLQLKSNWGGPGTAMQLWLYLPVGEHADKSLPCVLIAPAGTNLLRGSNVGEGSAPEHIPYVEAGFAVVAYSLDGNIDDPENADGSDLGDAYDEFVLARAGLVNARNALEFALTKVPAVDPRRIFTAGHSSAGTLALLFAEHEPRLCGCVAYAPGSDFTEMEVELEKNPLLRLVFPHVQRFLTRSCPQTHVAEFHCPLFLFHAEGDQVVRISESRQFVSLLDAQGKNVTFETIPGGDHYFPMLDQGIPQAIEWMENFE</sequence>
<feature type="compositionally biased region" description="Basic residues" evidence="2">
    <location>
        <begin position="51"/>
        <end position="60"/>
    </location>
</feature>
<keyword evidence="3" id="KW-0472">Membrane</keyword>
<dbReference type="EMBL" id="SJPP01000002">
    <property type="protein sequence ID" value="TWU09265.1"/>
    <property type="molecule type" value="Genomic_DNA"/>
</dbReference>
<comment type="caution">
    <text evidence="5">The sequence shown here is derived from an EMBL/GenBank/DDBJ whole genome shotgun (WGS) entry which is preliminary data.</text>
</comment>
<dbReference type="InterPro" id="IPR029058">
    <property type="entry name" value="AB_hydrolase_fold"/>
</dbReference>
<dbReference type="GO" id="GO:0006508">
    <property type="term" value="P:proteolysis"/>
    <property type="evidence" value="ECO:0007669"/>
    <property type="project" value="InterPro"/>
</dbReference>
<organism evidence="5 6">
    <name type="scientific">Symmachiella macrocystis</name>
    <dbReference type="NCBI Taxonomy" id="2527985"/>
    <lineage>
        <taxon>Bacteria</taxon>
        <taxon>Pseudomonadati</taxon>
        <taxon>Planctomycetota</taxon>
        <taxon>Planctomycetia</taxon>
        <taxon>Planctomycetales</taxon>
        <taxon>Planctomycetaceae</taxon>
        <taxon>Symmachiella</taxon>
    </lineage>
</organism>
<keyword evidence="1 5" id="KW-0378">Hydrolase</keyword>
<dbReference type="Gene3D" id="3.40.50.1820">
    <property type="entry name" value="alpha/beta hydrolase"/>
    <property type="match status" value="1"/>
</dbReference>
<dbReference type="GO" id="GO:0052689">
    <property type="term" value="F:carboxylic ester hydrolase activity"/>
    <property type="evidence" value="ECO:0007669"/>
    <property type="project" value="UniProtKB-ARBA"/>
</dbReference>
<keyword evidence="3" id="KW-1133">Transmembrane helix</keyword>
<dbReference type="PANTHER" id="PTHR22946">
    <property type="entry name" value="DIENELACTONE HYDROLASE DOMAIN-CONTAINING PROTEIN-RELATED"/>
    <property type="match status" value="1"/>
</dbReference>
<dbReference type="AlphaFoldDB" id="A0A5C6BAG6"/>
<evidence type="ECO:0000259" key="4">
    <source>
        <dbReference type="Pfam" id="PF00326"/>
    </source>
</evidence>
<gene>
    <name evidence="5" type="ORF">CA54_45050</name>
</gene>
<dbReference type="Gene3D" id="2.20.28.160">
    <property type="match status" value="1"/>
</dbReference>
<dbReference type="InterPro" id="IPR011723">
    <property type="entry name" value="Znf/thioredoxin_put"/>
</dbReference>
<evidence type="ECO:0000313" key="5">
    <source>
        <dbReference type="EMBL" id="TWU09265.1"/>
    </source>
</evidence>
<feature type="domain" description="Peptidase S9 prolyl oligopeptidase catalytic" evidence="4">
    <location>
        <begin position="246"/>
        <end position="380"/>
    </location>
</feature>
<name>A0A5C6BAG6_9PLAN</name>
<dbReference type="SUPFAM" id="SSF53474">
    <property type="entry name" value="alpha/beta-Hydrolases"/>
    <property type="match status" value="1"/>
</dbReference>
<evidence type="ECO:0000256" key="3">
    <source>
        <dbReference type="SAM" id="Phobius"/>
    </source>
</evidence>